<evidence type="ECO:0000256" key="1">
    <source>
        <dbReference type="ARBA" id="ARBA00006739"/>
    </source>
</evidence>
<name>A0A4P9UR81_METBY</name>
<keyword evidence="2" id="KW-0328">Glycosyltransferase</keyword>
<evidence type="ECO:0000256" key="2">
    <source>
        <dbReference type="ARBA" id="ARBA00022676"/>
    </source>
</evidence>
<dbReference type="EMBL" id="CP035467">
    <property type="protein sequence ID" value="QCW83984.1"/>
    <property type="molecule type" value="Genomic_DNA"/>
</dbReference>
<proteinExistence type="inferred from homology"/>
<evidence type="ECO:0000256" key="3">
    <source>
        <dbReference type="ARBA" id="ARBA00022679"/>
    </source>
</evidence>
<dbReference type="Proteomes" id="UP000305881">
    <property type="component" value="Chromosome"/>
</dbReference>
<dbReference type="OrthoDB" id="9805612at2"/>
<dbReference type="Gene3D" id="3.90.550.10">
    <property type="entry name" value="Spore Coat Polysaccharide Biosynthesis Protein SpsA, Chain A"/>
    <property type="match status" value="1"/>
</dbReference>
<organism evidence="5 6">
    <name type="scientific">Methylotuvimicrobium buryatense</name>
    <name type="common">Methylomicrobium buryatense</name>
    <dbReference type="NCBI Taxonomy" id="95641"/>
    <lineage>
        <taxon>Bacteria</taxon>
        <taxon>Pseudomonadati</taxon>
        <taxon>Pseudomonadota</taxon>
        <taxon>Gammaproteobacteria</taxon>
        <taxon>Methylococcales</taxon>
        <taxon>Methylococcaceae</taxon>
        <taxon>Methylotuvimicrobium</taxon>
    </lineage>
</organism>
<evidence type="ECO:0000259" key="4">
    <source>
        <dbReference type="Pfam" id="PF00535"/>
    </source>
</evidence>
<gene>
    <name evidence="5" type="ORF">EQU24_18350</name>
</gene>
<dbReference type="AlphaFoldDB" id="A0A4P9UR81"/>
<dbReference type="PANTHER" id="PTHR43179:SF12">
    <property type="entry name" value="GALACTOFURANOSYLTRANSFERASE GLFT2"/>
    <property type="match status" value="1"/>
</dbReference>
<dbReference type="InterPro" id="IPR029044">
    <property type="entry name" value="Nucleotide-diphossugar_trans"/>
</dbReference>
<dbReference type="GO" id="GO:0016757">
    <property type="term" value="F:glycosyltransferase activity"/>
    <property type="evidence" value="ECO:0007669"/>
    <property type="project" value="UniProtKB-KW"/>
</dbReference>
<dbReference type="STRING" id="675511.GCA_000341735_03777"/>
<dbReference type="SUPFAM" id="SSF53448">
    <property type="entry name" value="Nucleotide-diphospho-sugar transferases"/>
    <property type="match status" value="1"/>
</dbReference>
<evidence type="ECO:0000313" key="5">
    <source>
        <dbReference type="EMBL" id="QCW83984.1"/>
    </source>
</evidence>
<keyword evidence="6" id="KW-1185">Reference proteome</keyword>
<dbReference type="KEGG" id="mbur:EQU24_18350"/>
<evidence type="ECO:0000313" key="6">
    <source>
        <dbReference type="Proteomes" id="UP000305881"/>
    </source>
</evidence>
<feature type="domain" description="Glycosyltransferase 2-like" evidence="4">
    <location>
        <begin position="257"/>
        <end position="366"/>
    </location>
</feature>
<keyword evidence="3" id="KW-0808">Transferase</keyword>
<dbReference type="RefSeq" id="WP_083877794.1">
    <property type="nucleotide sequence ID" value="NZ_CP035467.1"/>
</dbReference>
<comment type="similarity">
    <text evidence="1">Belongs to the glycosyltransferase 2 family.</text>
</comment>
<dbReference type="Pfam" id="PF00535">
    <property type="entry name" value="Glycos_transf_2"/>
    <property type="match status" value="1"/>
</dbReference>
<accession>A0A4P9UR81</accession>
<protein>
    <submittedName>
        <fullName evidence="5">Glycosyltransferase</fullName>
    </submittedName>
</protein>
<sequence>MKRHKRLTVGRSFHYSLNGAEKDYALLMKKALSLMGQERPFEAWRLLDRIERLNPQVMVEFSLLRSKALVDCGHGSLALEAAGKALQKDPGRQESLHYLLRLHAMLLPDYAEQAARLSWDVLGRNQDGQAVIMALRILKQLQIQPIGLCHYNGRAVTGWLLDAPSLPALTVTIDGTDYTLKPFSGTPLLRQHGLGSGQDGFSLKMSPGQFQSMRIHLNGLDLVGSPIRFKPVAVLDSALFETSPSELASESSCAVDIIVPVYKGLEETKTCLDSVLTAVNQTRYRLIVIDDASPDAELAAFLQDLHAHGRITLIRQAVNTGFVGAVNRGLKLSTKRDVVLLNADTRVLGNWLDRLHSAAHRSEVVGTVTPLSNNAELLSFPRPMYSAPMPSYEVLARLDETCAGLGDDIELEIPVGVGFCLYIKQQCLEQVGPLDEALIERGYGEDTDFCLRAAAHGWKNICTPNVFVGHQGSVSFGGDKNALVKKNIPRIHARYPEHEQDYSAFLETAPLASIYDRLQRAVLPLYTRKRSRLVLLPPVLEDPATVDAIRAAYKHFEHAVYFLAISPSEVLSHLISLTSSNSDESIQLEYRWPEDEAILLQDLQAAAFYDIEIHAIAGWPEALLQGVAGLEIPYELIVHDYGAFCLQTKLLGDSCFRSDCAECSDACLKASPFYRSVNALRTCSERLMAGATVVKLASSDAMRRYLHYFPNIRFQIDQPAGTPFPGGTGLRFSGECLRIAVFFAALPDQGFFKILELARLLAAKRMNMELIVFGSTWDDHALFASGKAWLTGPVTWHDIPDMVALQRCSLALHAAVWPEIDGHAWRLARMSGLPLAAPEWGVYTDLLDPDWGDIGLAPDVSPEEWLSPLSNAYGLTKLT</sequence>
<dbReference type="InterPro" id="IPR001173">
    <property type="entry name" value="Glyco_trans_2-like"/>
</dbReference>
<dbReference type="InterPro" id="IPR011990">
    <property type="entry name" value="TPR-like_helical_dom_sf"/>
</dbReference>
<dbReference type="PANTHER" id="PTHR43179">
    <property type="entry name" value="RHAMNOSYLTRANSFERASE WBBL"/>
    <property type="match status" value="1"/>
</dbReference>
<reference evidence="6" key="1">
    <citation type="journal article" date="2019" name="J. Bacteriol.">
        <title>A Mutagenic Screen Identifies a TonB-Dependent Receptor Required for the Lanthanide Metal Switch in the Type I Methanotroph 'Methylotuvimicrobium buryatense' 5GB1C.</title>
        <authorList>
            <person name="Groom J.D."/>
            <person name="Ford S.M."/>
            <person name="Pesesky M.W."/>
            <person name="Lidstrom M.E."/>
        </authorList>
    </citation>
    <scope>NUCLEOTIDE SEQUENCE [LARGE SCALE GENOMIC DNA]</scope>
    <source>
        <strain evidence="6">5GB1C</strain>
    </source>
</reference>
<dbReference type="SUPFAM" id="SSF48452">
    <property type="entry name" value="TPR-like"/>
    <property type="match status" value="1"/>
</dbReference>